<reference evidence="2" key="5">
    <citation type="submission" date="2011-05" db="EMBL/GenBank/DDBJ databases">
        <authorList>
            <consortium name="VectorBase"/>
        </authorList>
    </citation>
    <scope>NUCLEOTIDE SEQUENCE</scope>
    <source>
        <strain evidence="2">PEST</strain>
    </source>
</reference>
<sequence>MSARYGTISGMLGLVEPAESSAASSMEKIEVLPEPARRTRKRDSLRKISVRHLVSKLETRAAETLERNFGGRFSGRLRKGKLGDEATPGATSSSSGGVPVPDQPSSSSARTWYMVPLSAQKSSSNQSADCSAAASSLSLSSSMATDDNNSDNSDDTDVQWAVIGRDKISADTAEFSQR</sequence>
<evidence type="ECO:0000256" key="1">
    <source>
        <dbReference type="SAM" id="MobiDB-lite"/>
    </source>
</evidence>
<dbReference type="PaxDb" id="7165-AGAP011558-PA"/>
<dbReference type="AlphaFoldDB" id="Q5TVK6"/>
<protein>
    <submittedName>
        <fullName evidence="2">AGAP011558-PA</fullName>
    </submittedName>
</protein>
<proteinExistence type="predicted"/>
<reference evidence="2" key="2">
    <citation type="submission" date="2002-03" db="EMBL/GenBank/DDBJ databases">
        <authorList>
            <consortium name="The Anopheles Genome Sequencing Consortium"/>
        </authorList>
    </citation>
    <scope>NUCLEOTIDE SEQUENCE</scope>
    <source>
        <strain evidence="2">PEST</strain>
    </source>
</reference>
<dbReference type="OMA" id="WYMVHLS"/>
<reference evidence="2" key="3">
    <citation type="journal article" date="2004" name="Trends Parasitol.">
        <title>The Anopheles gambiae genome: an update.</title>
        <authorList>
            <person name="Mongin E."/>
            <person name="Louis C."/>
            <person name="Holt R.A."/>
            <person name="Birney E."/>
            <person name="Collins F.H."/>
        </authorList>
    </citation>
    <scope>NUCLEOTIDE SEQUENCE</scope>
    <source>
        <strain evidence="2">PEST</strain>
    </source>
</reference>
<organism evidence="2">
    <name type="scientific">Anopheles gambiae</name>
    <name type="common">African malaria mosquito</name>
    <dbReference type="NCBI Taxonomy" id="7165"/>
    <lineage>
        <taxon>Eukaryota</taxon>
        <taxon>Metazoa</taxon>
        <taxon>Ecdysozoa</taxon>
        <taxon>Arthropoda</taxon>
        <taxon>Hexapoda</taxon>
        <taxon>Insecta</taxon>
        <taxon>Pterygota</taxon>
        <taxon>Neoptera</taxon>
        <taxon>Endopterygota</taxon>
        <taxon>Diptera</taxon>
        <taxon>Nematocera</taxon>
        <taxon>Culicoidea</taxon>
        <taxon>Culicidae</taxon>
        <taxon>Anophelinae</taxon>
        <taxon>Anopheles</taxon>
    </lineage>
</organism>
<accession>Q5TVK6</accession>
<evidence type="ECO:0000313" key="2">
    <source>
        <dbReference type="EMBL" id="EAL41430.2"/>
    </source>
</evidence>
<name>Q5TVK6_ANOGA</name>
<feature type="region of interest" description="Disordered" evidence="1">
    <location>
        <begin position="64"/>
        <end position="158"/>
    </location>
</feature>
<reference evidence="2" key="4">
    <citation type="journal article" date="2007" name="Genome Biol.">
        <title>Update of the Anopheles gambiae PEST genome assembly.</title>
        <authorList>
            <person name="Sharakhova M.V."/>
            <person name="Hammond M.P."/>
            <person name="Lobo N.F."/>
            <person name="Krzywinski J."/>
            <person name="Unger M.F."/>
            <person name="Hillenmeyer M.E."/>
            <person name="Bruggner R.V."/>
            <person name="Birney E."/>
            <person name="Collins F.H."/>
        </authorList>
    </citation>
    <scope>NUCLEOTIDE SEQUENCE</scope>
    <source>
        <strain evidence="2">PEST</strain>
    </source>
</reference>
<comment type="caution">
    <text evidence="2">The sequence shown here is derived from an EMBL/GenBank/DDBJ whole genome shotgun (WGS) entry which is preliminary data.</text>
</comment>
<dbReference type="STRING" id="7165.Q5TVK6"/>
<reference evidence="2" key="1">
    <citation type="journal article" date="2002" name="Science">
        <title>The genome sequence of the malaria mosquito Anopheles gambiae.</title>
        <authorList>
            <person name="Holt R.A."/>
            <person name="Subramanian G.M."/>
            <person name="Halpern A."/>
            <person name="Sutton G.G."/>
            <person name="Charlab R."/>
            <person name="Nusskern D.R."/>
            <person name="Wincker P."/>
            <person name="Clark A.G."/>
            <person name="Ribeiro J.M."/>
            <person name="Wides R."/>
            <person name="Salzberg S.L."/>
            <person name="Loftus B."/>
            <person name="Yandell M."/>
            <person name="Majoros W.H."/>
            <person name="Rusch D.B."/>
            <person name="Lai Z."/>
            <person name="Kraft C.L."/>
            <person name="Abril J.F."/>
            <person name="Anthouard V."/>
            <person name="Arensburger P."/>
            <person name="Atkinson P.W."/>
            <person name="Baden H."/>
            <person name="de Berardinis V."/>
            <person name="Baldwin D."/>
            <person name="Benes V."/>
            <person name="Biedler J."/>
            <person name="Blass C."/>
            <person name="Bolanos R."/>
            <person name="Boscus D."/>
            <person name="Barnstead M."/>
            <person name="Cai S."/>
            <person name="Center A."/>
            <person name="Chaturverdi K."/>
            <person name="Christophides G.K."/>
            <person name="Chrystal M.A."/>
            <person name="Clamp M."/>
            <person name="Cravchik A."/>
            <person name="Curwen V."/>
            <person name="Dana A."/>
            <person name="Delcher A."/>
            <person name="Dew I."/>
            <person name="Evans C.A."/>
            <person name="Flanigan M."/>
            <person name="Grundschober-Freimoser A."/>
            <person name="Friedli L."/>
            <person name="Gu Z."/>
            <person name="Guan P."/>
            <person name="Guigo R."/>
            <person name="Hillenmeyer M.E."/>
            <person name="Hladun S.L."/>
            <person name="Hogan J.R."/>
            <person name="Hong Y.S."/>
            <person name="Hoover J."/>
            <person name="Jaillon O."/>
            <person name="Ke Z."/>
            <person name="Kodira C."/>
            <person name="Kokoza E."/>
            <person name="Koutsos A."/>
            <person name="Letunic I."/>
            <person name="Levitsky A."/>
            <person name="Liang Y."/>
            <person name="Lin J.J."/>
            <person name="Lobo N.F."/>
            <person name="Lopez J.R."/>
            <person name="Malek J.A."/>
            <person name="McIntosh T.C."/>
            <person name="Meister S."/>
            <person name="Miller J."/>
            <person name="Mobarry C."/>
            <person name="Mongin E."/>
            <person name="Murphy S.D."/>
            <person name="O'Brochta D.A."/>
            <person name="Pfannkoch C."/>
            <person name="Qi R."/>
            <person name="Regier M.A."/>
            <person name="Remington K."/>
            <person name="Shao H."/>
            <person name="Sharakhova M.V."/>
            <person name="Sitter C.D."/>
            <person name="Shetty J."/>
            <person name="Smith T.J."/>
            <person name="Strong R."/>
            <person name="Sun J."/>
            <person name="Thomasova D."/>
            <person name="Ton L.Q."/>
            <person name="Topalis P."/>
            <person name="Tu Z."/>
            <person name="Unger M.F."/>
            <person name="Walenz B."/>
            <person name="Wang A."/>
            <person name="Wang J."/>
            <person name="Wang M."/>
            <person name="Wang X."/>
            <person name="Woodford K.J."/>
            <person name="Wortman J.R."/>
            <person name="Wu M."/>
            <person name="Yao A."/>
            <person name="Zdobnov E.M."/>
            <person name="Zhang H."/>
            <person name="Zhao Q."/>
            <person name="Zhao S."/>
            <person name="Zhu S.C."/>
            <person name="Zhimulev I."/>
            <person name="Coluzzi M."/>
            <person name="della Torre A."/>
            <person name="Roth C.W."/>
            <person name="Louis C."/>
            <person name="Kalush F."/>
            <person name="Mural R.J."/>
            <person name="Myers E.W."/>
            <person name="Adams M.D."/>
            <person name="Smith H.O."/>
            <person name="Broder S."/>
            <person name="Gardner M.J."/>
            <person name="Fraser C.M."/>
            <person name="Birney E."/>
            <person name="Bork P."/>
            <person name="Brey P.T."/>
            <person name="Venter J.C."/>
            <person name="Weissenbach J."/>
            <person name="Kafatos F.C."/>
            <person name="Collins F.H."/>
            <person name="Hoffman S.L."/>
        </authorList>
    </citation>
    <scope>NUCLEOTIDE SEQUENCE [LARGE SCALE GENOMIC DNA]</scope>
    <source>
        <strain evidence="2">PEST</strain>
    </source>
</reference>
<feature type="compositionally biased region" description="Acidic residues" evidence="1">
    <location>
        <begin position="148"/>
        <end position="157"/>
    </location>
</feature>
<dbReference type="VEuPathDB" id="VectorBase:AGAMI1_004950"/>
<feature type="compositionally biased region" description="Low complexity" evidence="1">
    <location>
        <begin position="122"/>
        <end position="147"/>
    </location>
</feature>
<gene>
    <name evidence="2" type="ORF">AgaP_AGAP011558</name>
</gene>
<dbReference type="InParanoid" id="Q5TVK6"/>
<dbReference type="HOGENOM" id="CLU_1511859_0_0_1"/>
<feature type="compositionally biased region" description="Low complexity" evidence="1">
    <location>
        <begin position="86"/>
        <end position="109"/>
    </location>
</feature>
<dbReference type="VEuPathDB" id="VectorBase:AGAP029490"/>
<dbReference type="EMBL" id="AAAB01008834">
    <property type="protein sequence ID" value="EAL41430.2"/>
    <property type="molecule type" value="Genomic_DNA"/>
</dbReference>